<accession>A0AA41YX60</accession>
<evidence type="ECO:0000313" key="2">
    <source>
        <dbReference type="Proteomes" id="UP001165667"/>
    </source>
</evidence>
<proteinExistence type="predicted"/>
<sequence>MFVLTLAGVGRGFAAVTDAMPSFGIPGIAVHICHTGESDGSAPVDPAHHDCCDACALSAPVDLAAAPVLTGPASVAHFIAHVQAMAWVPRLARLRTPRQSQGPPTA</sequence>
<gene>
    <name evidence="1" type="ORF">M8523_00910</name>
</gene>
<evidence type="ECO:0000313" key="1">
    <source>
        <dbReference type="EMBL" id="MCW6506578.1"/>
    </source>
</evidence>
<reference evidence="1" key="1">
    <citation type="submission" date="2022-05" db="EMBL/GenBank/DDBJ databases">
        <authorList>
            <person name="Pankratov T."/>
        </authorList>
    </citation>
    <scope>NUCLEOTIDE SEQUENCE</scope>
    <source>
        <strain evidence="1">BP6-180914</strain>
    </source>
</reference>
<keyword evidence="2" id="KW-1185">Reference proteome</keyword>
<dbReference type="RefSeq" id="WP_282582936.1">
    <property type="nucleotide sequence ID" value="NZ_JAMOIM010000001.1"/>
</dbReference>
<name>A0AA41YX60_9HYPH</name>
<comment type="caution">
    <text evidence="1">The sequence shown here is derived from an EMBL/GenBank/DDBJ whole genome shotgun (WGS) entry which is preliminary data.</text>
</comment>
<dbReference type="AlphaFoldDB" id="A0AA41YX60"/>
<evidence type="ECO:0008006" key="3">
    <source>
        <dbReference type="Google" id="ProtNLM"/>
    </source>
</evidence>
<protein>
    <recommendedName>
        <fullName evidence="3">DUF2946 domain-containing protein</fullName>
    </recommendedName>
</protein>
<dbReference type="EMBL" id="JAMOIM010000001">
    <property type="protein sequence ID" value="MCW6506578.1"/>
    <property type="molecule type" value="Genomic_DNA"/>
</dbReference>
<organism evidence="1 2">
    <name type="scientific">Lichenifustis flavocetrariae</name>
    <dbReference type="NCBI Taxonomy" id="2949735"/>
    <lineage>
        <taxon>Bacteria</taxon>
        <taxon>Pseudomonadati</taxon>
        <taxon>Pseudomonadota</taxon>
        <taxon>Alphaproteobacteria</taxon>
        <taxon>Hyphomicrobiales</taxon>
        <taxon>Lichenihabitantaceae</taxon>
        <taxon>Lichenifustis</taxon>
    </lineage>
</organism>
<dbReference type="Proteomes" id="UP001165667">
    <property type="component" value="Unassembled WGS sequence"/>
</dbReference>